<evidence type="ECO:0000313" key="3">
    <source>
        <dbReference type="RefSeq" id="XP_010861555.1"/>
    </source>
</evidence>
<dbReference type="RefSeq" id="XP_010861555.1">
    <property type="nucleotide sequence ID" value="XM_010863253.1"/>
</dbReference>
<feature type="compositionally biased region" description="Pro residues" evidence="1">
    <location>
        <begin position="108"/>
        <end position="122"/>
    </location>
</feature>
<dbReference type="AlphaFoldDB" id="A0A6P3JDV9"/>
<accession>A0A6P3JDV9</accession>
<feature type="region of interest" description="Disordered" evidence="1">
    <location>
        <begin position="1"/>
        <end position="169"/>
    </location>
</feature>
<reference evidence="3" key="1">
    <citation type="submission" date="2025-08" db="UniProtKB">
        <authorList>
            <consortium name="RefSeq"/>
        </authorList>
    </citation>
    <scope>IDENTIFICATION</scope>
    <source>
        <tissue evidence="3">Blood</tissue>
    </source>
</reference>
<dbReference type="Proteomes" id="UP000515208">
    <property type="component" value="Unplaced"/>
</dbReference>
<protein>
    <submittedName>
        <fullName evidence="3">Vegetative cell wall protein gp1-like</fullName>
    </submittedName>
</protein>
<proteinExistence type="predicted"/>
<feature type="compositionally biased region" description="Pro residues" evidence="1">
    <location>
        <begin position="160"/>
        <end position="169"/>
    </location>
</feature>
<evidence type="ECO:0000256" key="1">
    <source>
        <dbReference type="SAM" id="MobiDB-lite"/>
    </source>
</evidence>
<organism evidence="2 3">
    <name type="scientific">Bison bison bison</name>
    <name type="common">North American plains bison</name>
    <dbReference type="NCBI Taxonomy" id="43346"/>
    <lineage>
        <taxon>Eukaryota</taxon>
        <taxon>Metazoa</taxon>
        <taxon>Chordata</taxon>
        <taxon>Craniata</taxon>
        <taxon>Vertebrata</taxon>
        <taxon>Euteleostomi</taxon>
        <taxon>Mammalia</taxon>
        <taxon>Eutheria</taxon>
        <taxon>Laurasiatheria</taxon>
        <taxon>Artiodactyla</taxon>
        <taxon>Ruminantia</taxon>
        <taxon>Pecora</taxon>
        <taxon>Bovidae</taxon>
        <taxon>Bovinae</taxon>
        <taxon>Bison</taxon>
    </lineage>
</organism>
<evidence type="ECO:0000313" key="2">
    <source>
        <dbReference type="Proteomes" id="UP000515208"/>
    </source>
</evidence>
<keyword evidence="2" id="KW-1185">Reference proteome</keyword>
<gene>
    <name evidence="3" type="primary">LOC105005303</name>
</gene>
<dbReference type="KEGG" id="bbis:105005303"/>
<sequence>MPPGLASRAAQGSGVGFPRAPARLGRDREGEGWLQGLCADSLPPSGRSGKPAFRRRRGGHGYAKGAGARGAALQVSWAPDAPHPLRGLANAPCPPEPAPSSPALHLPAPGPRPARGPPPHLPAPGWRARPPYNRSLFAPPAQSLVALSPRRDSGRTSRLSPPPPYPGPP</sequence>
<dbReference type="GeneID" id="105005303"/>
<name>A0A6P3JDV9_BISBB</name>